<comment type="caution">
    <text evidence="2">The sequence shown here is derived from an EMBL/GenBank/DDBJ whole genome shotgun (WGS) entry which is preliminary data.</text>
</comment>
<feature type="transmembrane region" description="Helical" evidence="1">
    <location>
        <begin position="205"/>
        <end position="226"/>
    </location>
</feature>
<feature type="transmembrane region" description="Helical" evidence="1">
    <location>
        <begin position="454"/>
        <end position="471"/>
    </location>
</feature>
<sequence length="494" mass="56509">MIKHFLLFEFKSFIRSASVGKSVALKLFLVFIALYLSLSLLGLGVFLYKILETTFPEQNPFHVVQQFIGIWFVVELMLRFFVQTLPVIDIKSFLTQNIKKKTIIHYVLIKSVFSFYNLIGLFIAVPFAVIAYSKQSVSGGEATAWILSIIALVLIINYTNFLIKKSFTAHLRKFGFLMSLVVIAIGLEYFNIFSSSYYIGELMLLVVQNPALVLVFFGFAGLLYFLNYQFLKANLYLDSLIKAKESNVETTDLNWTRKFGSIAPFIQLDLKLIWRNKRPRATLMMSVIFLAYGLIFYTNPAYNEMPAFFVFIGIFVTGIFVINFGQFIPSWDSNYFSLIHAQNIPLKKYLESKVALLTFSAIVLGLASIPYVYFGWNVLWINLACALYNIGVNVLVILYSGSFNKKKIDLEKSPFMNYQGAGAAQWLVGFPLLLVPILIWYVIYKITNQETATIGLGAIGILFLFLRNYFIKKIVLGYQKRKYATLQGFKQQEN</sequence>
<evidence type="ECO:0000256" key="1">
    <source>
        <dbReference type="SAM" id="Phobius"/>
    </source>
</evidence>
<proteinExistence type="predicted"/>
<feature type="transmembrane region" description="Helical" evidence="1">
    <location>
        <begin position="63"/>
        <end position="82"/>
    </location>
</feature>
<feature type="transmembrane region" description="Helical" evidence="1">
    <location>
        <begin position="144"/>
        <end position="163"/>
    </location>
</feature>
<dbReference type="RefSeq" id="WP_379806334.1">
    <property type="nucleotide sequence ID" value="NZ_JBHUOL010000012.1"/>
</dbReference>
<keyword evidence="1" id="KW-0472">Membrane</keyword>
<accession>A0ABW5Z8J1</accession>
<dbReference type="Pfam" id="PF18940">
    <property type="entry name" value="DUF5687"/>
    <property type="match status" value="1"/>
</dbReference>
<feature type="transmembrane region" description="Helical" evidence="1">
    <location>
        <begin position="305"/>
        <end position="325"/>
    </location>
</feature>
<feature type="transmembrane region" description="Helical" evidence="1">
    <location>
        <begin position="103"/>
        <end position="132"/>
    </location>
</feature>
<reference evidence="3" key="1">
    <citation type="journal article" date="2019" name="Int. J. Syst. Evol. Microbiol.">
        <title>The Global Catalogue of Microorganisms (GCM) 10K type strain sequencing project: providing services to taxonomists for standard genome sequencing and annotation.</title>
        <authorList>
            <consortium name="The Broad Institute Genomics Platform"/>
            <consortium name="The Broad Institute Genome Sequencing Center for Infectious Disease"/>
            <person name="Wu L."/>
            <person name="Ma J."/>
        </authorList>
    </citation>
    <scope>NUCLEOTIDE SEQUENCE [LARGE SCALE GENOMIC DNA]</scope>
    <source>
        <strain evidence="3">KCTC 52644</strain>
    </source>
</reference>
<feature type="transmembrane region" description="Helical" evidence="1">
    <location>
        <begin position="281"/>
        <end position="299"/>
    </location>
</feature>
<evidence type="ECO:0000313" key="3">
    <source>
        <dbReference type="Proteomes" id="UP001597549"/>
    </source>
</evidence>
<evidence type="ECO:0000313" key="2">
    <source>
        <dbReference type="EMBL" id="MFD2908626.1"/>
    </source>
</evidence>
<keyword evidence="3" id="KW-1185">Reference proteome</keyword>
<keyword evidence="1" id="KW-1133">Transmembrane helix</keyword>
<keyword evidence="1" id="KW-0812">Transmembrane</keyword>
<feature type="transmembrane region" description="Helical" evidence="1">
    <location>
        <begin position="27"/>
        <end position="51"/>
    </location>
</feature>
<feature type="transmembrane region" description="Helical" evidence="1">
    <location>
        <begin position="379"/>
        <end position="399"/>
    </location>
</feature>
<dbReference type="Proteomes" id="UP001597549">
    <property type="component" value="Unassembled WGS sequence"/>
</dbReference>
<dbReference type="InterPro" id="IPR043742">
    <property type="entry name" value="DUF5687"/>
</dbReference>
<feature type="transmembrane region" description="Helical" evidence="1">
    <location>
        <begin position="175"/>
        <end position="199"/>
    </location>
</feature>
<gene>
    <name evidence="2" type="ORF">ACFSX9_07735</name>
</gene>
<dbReference type="EMBL" id="JBHUOL010000012">
    <property type="protein sequence ID" value="MFD2908626.1"/>
    <property type="molecule type" value="Genomic_DNA"/>
</dbReference>
<name>A0ABW5Z8J1_9FLAO</name>
<protein>
    <submittedName>
        <fullName evidence="2">DUF5687 family protein</fullName>
    </submittedName>
</protein>
<feature type="transmembrane region" description="Helical" evidence="1">
    <location>
        <begin position="420"/>
        <end position="442"/>
    </location>
</feature>
<feature type="transmembrane region" description="Helical" evidence="1">
    <location>
        <begin position="354"/>
        <end position="373"/>
    </location>
</feature>
<organism evidence="2 3">
    <name type="scientific">Flavobacterium ardleyense</name>
    <dbReference type="NCBI Taxonomy" id="2038737"/>
    <lineage>
        <taxon>Bacteria</taxon>
        <taxon>Pseudomonadati</taxon>
        <taxon>Bacteroidota</taxon>
        <taxon>Flavobacteriia</taxon>
        <taxon>Flavobacteriales</taxon>
        <taxon>Flavobacteriaceae</taxon>
        <taxon>Flavobacterium</taxon>
    </lineage>
</organism>